<dbReference type="EMBL" id="BAABDO010000138">
    <property type="protein sequence ID" value="GAA4156037.1"/>
    <property type="molecule type" value="Genomic_DNA"/>
</dbReference>
<comment type="caution">
    <text evidence="4">The sequence shown here is derived from an EMBL/GenBank/DDBJ whole genome shotgun (WGS) entry which is preliminary data.</text>
</comment>
<dbReference type="Gene3D" id="3.30.110.40">
    <property type="entry name" value="TusA-like domain"/>
    <property type="match status" value="1"/>
</dbReference>
<feature type="compositionally biased region" description="Pro residues" evidence="2">
    <location>
        <begin position="40"/>
        <end position="55"/>
    </location>
</feature>
<keyword evidence="5" id="KW-1185">Reference proteome</keyword>
<dbReference type="PROSITE" id="PS01148">
    <property type="entry name" value="UPF0033"/>
    <property type="match status" value="1"/>
</dbReference>
<proteinExistence type="inferred from homology"/>
<evidence type="ECO:0000313" key="5">
    <source>
        <dbReference type="Proteomes" id="UP001500266"/>
    </source>
</evidence>
<organism evidence="4 5">
    <name type="scientific">Actinomadura keratinilytica</name>
    <dbReference type="NCBI Taxonomy" id="547461"/>
    <lineage>
        <taxon>Bacteria</taxon>
        <taxon>Bacillati</taxon>
        <taxon>Actinomycetota</taxon>
        <taxon>Actinomycetes</taxon>
        <taxon>Streptosporangiales</taxon>
        <taxon>Thermomonosporaceae</taxon>
        <taxon>Actinomadura</taxon>
    </lineage>
</organism>
<dbReference type="CDD" id="cd00291">
    <property type="entry name" value="SirA_YedF_YeeD"/>
    <property type="match status" value="1"/>
</dbReference>
<dbReference type="SUPFAM" id="SSF64307">
    <property type="entry name" value="SirA-like"/>
    <property type="match status" value="1"/>
</dbReference>
<evidence type="ECO:0000256" key="2">
    <source>
        <dbReference type="SAM" id="MobiDB-lite"/>
    </source>
</evidence>
<dbReference type="PANTHER" id="PTHR33279:SF2">
    <property type="entry name" value="SULFUR CARRIER PROTEIN TUSA"/>
    <property type="match status" value="1"/>
</dbReference>
<reference evidence="5" key="1">
    <citation type="journal article" date="2019" name="Int. J. Syst. Evol. Microbiol.">
        <title>The Global Catalogue of Microorganisms (GCM) 10K type strain sequencing project: providing services to taxonomists for standard genome sequencing and annotation.</title>
        <authorList>
            <consortium name="The Broad Institute Genomics Platform"/>
            <consortium name="The Broad Institute Genome Sequencing Center for Infectious Disease"/>
            <person name="Wu L."/>
            <person name="Ma J."/>
        </authorList>
    </citation>
    <scope>NUCLEOTIDE SEQUENCE [LARGE SCALE GENOMIC DNA]</scope>
    <source>
        <strain evidence="5">JCM 17316</strain>
    </source>
</reference>
<accession>A0ABP7ZFD3</accession>
<dbReference type="Pfam" id="PF01206">
    <property type="entry name" value="TusA"/>
    <property type="match status" value="1"/>
</dbReference>
<gene>
    <name evidence="4" type="ORF">GCM10022416_56880</name>
</gene>
<feature type="compositionally biased region" description="Pro residues" evidence="2">
    <location>
        <begin position="1"/>
        <end position="13"/>
    </location>
</feature>
<dbReference type="InterPro" id="IPR001455">
    <property type="entry name" value="TusA-like"/>
</dbReference>
<protein>
    <recommendedName>
        <fullName evidence="3">UPF0033 domain-containing protein</fullName>
    </recommendedName>
</protein>
<name>A0ABP7ZFD3_9ACTN</name>
<feature type="domain" description="UPF0033" evidence="3">
    <location>
        <begin position="58"/>
        <end position="82"/>
    </location>
</feature>
<evidence type="ECO:0000313" key="4">
    <source>
        <dbReference type="EMBL" id="GAA4156037.1"/>
    </source>
</evidence>
<evidence type="ECO:0000259" key="3">
    <source>
        <dbReference type="PROSITE" id="PS01148"/>
    </source>
</evidence>
<evidence type="ECO:0000256" key="1">
    <source>
        <dbReference type="ARBA" id="ARBA00008984"/>
    </source>
</evidence>
<dbReference type="Proteomes" id="UP001500266">
    <property type="component" value="Unassembled WGS sequence"/>
</dbReference>
<feature type="region of interest" description="Disordered" evidence="2">
    <location>
        <begin position="1"/>
        <end position="55"/>
    </location>
</feature>
<sequence>MTPHDPAPAPFAPSPRDHDSEAAAPMRFLGRSRRAAQRAPQPPAPPAAPAGPPPALVIDALGRKCPIPIIMLAERIREVPVGEIVAVLADDVAARTDVPAWCRMKSQEFVREEALQRGWAFHIRRSY</sequence>
<comment type="similarity">
    <text evidence="1">Belongs to the sulfur carrier protein TusA family.</text>
</comment>
<dbReference type="InterPro" id="IPR036868">
    <property type="entry name" value="TusA-like_sf"/>
</dbReference>
<dbReference type="PANTHER" id="PTHR33279">
    <property type="entry name" value="SULFUR CARRIER PROTEIN YEDF-RELATED"/>
    <property type="match status" value="1"/>
</dbReference>